<dbReference type="Proteomes" id="UP000198850">
    <property type="component" value="Unassembled WGS sequence"/>
</dbReference>
<gene>
    <name evidence="1" type="ORF">SAMN05443550_109156</name>
</gene>
<evidence type="ECO:0000313" key="1">
    <source>
        <dbReference type="EMBL" id="SEB06358.1"/>
    </source>
</evidence>
<accession>A0A1H4GBT5</accession>
<dbReference type="AlphaFoldDB" id="A0A1H4GBT5"/>
<organism evidence="1 2">
    <name type="scientific">Pedobacter hartonius</name>
    <dbReference type="NCBI Taxonomy" id="425514"/>
    <lineage>
        <taxon>Bacteria</taxon>
        <taxon>Pseudomonadati</taxon>
        <taxon>Bacteroidota</taxon>
        <taxon>Sphingobacteriia</taxon>
        <taxon>Sphingobacteriales</taxon>
        <taxon>Sphingobacteriaceae</taxon>
        <taxon>Pedobacter</taxon>
    </lineage>
</organism>
<evidence type="ECO:0000313" key="2">
    <source>
        <dbReference type="Proteomes" id="UP000198850"/>
    </source>
</evidence>
<protein>
    <recommendedName>
        <fullName evidence="3">Outer membrane insertion C-terminal signal</fullName>
    </recommendedName>
</protein>
<name>A0A1H4GBT5_9SPHI</name>
<sequence length="131" mass="14122">MTLKKYAALSGCLAITMLSFSTRSQTKAVLFDGYLVAGYVDHGGFINCTGPSIKFTKKPYSVLLGLLPSLRIKEDKVAPGATKNSALTPNLGFGISAAFHHLALQLPFYYNAKTTVKNGKWNPGIGLGYKF</sequence>
<evidence type="ECO:0008006" key="3">
    <source>
        <dbReference type="Google" id="ProtNLM"/>
    </source>
</evidence>
<dbReference type="RefSeq" id="WP_245735331.1">
    <property type="nucleotide sequence ID" value="NZ_FNRA01000009.1"/>
</dbReference>
<dbReference type="STRING" id="425514.SAMN05443550_109156"/>
<reference evidence="1 2" key="1">
    <citation type="submission" date="2016-10" db="EMBL/GenBank/DDBJ databases">
        <authorList>
            <person name="de Groot N.N."/>
        </authorList>
    </citation>
    <scope>NUCLEOTIDE SEQUENCE [LARGE SCALE GENOMIC DNA]</scope>
    <source>
        <strain evidence="1 2">DSM 19033</strain>
    </source>
</reference>
<dbReference type="EMBL" id="FNRA01000009">
    <property type="protein sequence ID" value="SEB06358.1"/>
    <property type="molecule type" value="Genomic_DNA"/>
</dbReference>
<proteinExistence type="predicted"/>
<keyword evidence="2" id="KW-1185">Reference proteome</keyword>